<proteinExistence type="predicted"/>
<dbReference type="EMBL" id="CP002018">
    <property type="protein sequence ID" value="AEM41949.1"/>
    <property type="molecule type" value="Genomic_DNA"/>
</dbReference>
<dbReference type="GO" id="GO:0000428">
    <property type="term" value="C:DNA-directed RNA polymerase complex"/>
    <property type="evidence" value="ECO:0007669"/>
    <property type="project" value="UniProtKB-KW"/>
</dbReference>
<name>F9Y5E4_KETVW</name>
<evidence type="ECO:0000313" key="1">
    <source>
        <dbReference type="EMBL" id="AEM41949.1"/>
    </source>
</evidence>
<keyword evidence="1" id="KW-0804">Transcription</keyword>
<accession>F9Y5E4</accession>
<keyword evidence="2" id="KW-1185">Reference proteome</keyword>
<dbReference type="eggNOG" id="ENOG502Z86Q">
    <property type="taxonomic scope" value="Bacteria"/>
</dbReference>
<dbReference type="HOGENOM" id="CLU_089981_0_0_5"/>
<reference evidence="1 2" key="1">
    <citation type="journal article" date="2011" name="J. Bacteriol.">
        <title>Complete genome sequence of the industrial strain Ketogulonicigenium vulgare WSH-001.</title>
        <authorList>
            <person name="Liu L."/>
            <person name="Li Y."/>
            <person name="Zhang J."/>
            <person name="Zhou Z."/>
            <person name="Liu J."/>
            <person name="Li X."/>
            <person name="Zhou J."/>
            <person name="Du G."/>
            <person name="Wang L."/>
            <person name="Chen J."/>
        </authorList>
    </citation>
    <scope>NUCLEOTIDE SEQUENCE [LARGE SCALE GENOMIC DNA]</scope>
    <source>
        <strain evidence="1 2">WSH-001</strain>
    </source>
</reference>
<dbReference type="OrthoDB" id="9771846at2"/>
<dbReference type="Pfam" id="PF11316">
    <property type="entry name" value="Rhamno_transf"/>
    <property type="match status" value="1"/>
</dbReference>
<dbReference type="KEGG" id="kvl:KVU_2110"/>
<keyword evidence="1" id="KW-0240">DNA-directed RNA polymerase</keyword>
<dbReference type="AlphaFoldDB" id="F9Y5E4"/>
<protein>
    <submittedName>
        <fullName evidence="1">DNA-directed RNA polymerase subunit beta</fullName>
    </submittedName>
</protein>
<dbReference type="RefSeq" id="WP_013385329.1">
    <property type="nucleotide sequence ID" value="NC_017384.1"/>
</dbReference>
<gene>
    <name evidence="1" type="ordered locus">KVU_2110</name>
</gene>
<dbReference type="InterPro" id="IPR021466">
    <property type="entry name" value="Put_rhamnosyl_transferase"/>
</dbReference>
<dbReference type="PATRIC" id="fig|759362.5.peg.2190"/>
<dbReference type="Proteomes" id="UP000000692">
    <property type="component" value="Chromosome"/>
</dbReference>
<evidence type="ECO:0000313" key="2">
    <source>
        <dbReference type="Proteomes" id="UP000000692"/>
    </source>
</evidence>
<organism evidence="1 2">
    <name type="scientific">Ketogulonicigenium vulgare (strain WSH-001)</name>
    <dbReference type="NCBI Taxonomy" id="759362"/>
    <lineage>
        <taxon>Bacteria</taxon>
        <taxon>Pseudomonadati</taxon>
        <taxon>Pseudomonadota</taxon>
        <taxon>Alphaproteobacteria</taxon>
        <taxon>Rhodobacterales</taxon>
        <taxon>Roseobacteraceae</taxon>
        <taxon>Ketogulonicigenium</taxon>
    </lineage>
</organism>
<sequence length="277" mass="31279">MISLAVTFVCRFSYLGDGGFQVEHESLEARAAFLYDRKRLLQRFAWFEHVTLPAIRYQTDPNFTFLLMTGDSLPDWALEKLRALLADVPQAVIMQLPPMRHRDACHQAMTDLAPIEGATHYALTRLDDDDAVALDYVERLRLDFGPDLQRFWARNRMLALDYTRGMVLEQGADDGAPLDPRIMQLATAGLALIFGPHRRADLFRFAHHKLAGRMTVLSQEDDVMFVRGVHGQNDSNASGQRGLPWEIVEIDLDETLIARFAIERANLAAALKAAELS</sequence>